<dbReference type="RefSeq" id="WP_038658159.1">
    <property type="nucleotide sequence ID" value="NZ_CP009571.1"/>
</dbReference>
<evidence type="ECO:0000313" key="3">
    <source>
        <dbReference type="Proteomes" id="UP000033200"/>
    </source>
</evidence>
<feature type="region of interest" description="Disordered" evidence="1">
    <location>
        <begin position="99"/>
        <end position="120"/>
    </location>
</feature>
<name>A0A097EC31_9SPHN</name>
<dbReference type="EMBL" id="CP009571">
    <property type="protein sequence ID" value="AIT05127.1"/>
    <property type="molecule type" value="Genomic_DNA"/>
</dbReference>
<proteinExistence type="predicted"/>
<protein>
    <submittedName>
        <fullName evidence="2">Uncharacterized protein</fullName>
    </submittedName>
</protein>
<reference evidence="2 3" key="1">
    <citation type="submission" date="2014-09" db="EMBL/GenBank/DDBJ databases">
        <title>Using Illumina technology Improving SMRT sequencing Genome Assembly by RASTools.</title>
        <authorList>
            <person name="Zhou Y."/>
            <person name="Ma T."/>
            <person name="Liu T."/>
        </authorList>
    </citation>
    <scope>NUCLEOTIDE SEQUENCE [LARGE SCALE GENOMIC DNA]</scope>
    <source>
        <strain evidence="2 3">ATCC 55669</strain>
    </source>
</reference>
<dbReference type="STRING" id="1549858.MC45_00205"/>
<evidence type="ECO:0000313" key="2">
    <source>
        <dbReference type="EMBL" id="AIT05127.1"/>
    </source>
</evidence>
<accession>A0A097EC31</accession>
<organism evidence="2 3">
    <name type="scientific">Sphingomonas taxi</name>
    <dbReference type="NCBI Taxonomy" id="1549858"/>
    <lineage>
        <taxon>Bacteria</taxon>
        <taxon>Pseudomonadati</taxon>
        <taxon>Pseudomonadota</taxon>
        <taxon>Alphaproteobacteria</taxon>
        <taxon>Sphingomonadales</taxon>
        <taxon>Sphingomonadaceae</taxon>
        <taxon>Sphingomonas</taxon>
    </lineage>
</organism>
<dbReference type="Proteomes" id="UP000033200">
    <property type="component" value="Chromosome"/>
</dbReference>
<evidence type="ECO:0000256" key="1">
    <source>
        <dbReference type="SAM" id="MobiDB-lite"/>
    </source>
</evidence>
<dbReference type="AlphaFoldDB" id="A0A097EC31"/>
<gene>
    <name evidence="2" type="ORF">MC45_00205</name>
</gene>
<sequence>MQITITYRGQAITITDIAPFVVEQQRLEDALGILMRGFDPNRPALLRAREREIVDLHDRIVELAEVVQRWRDAEEAALAPVRDANVMAVWTAWRRWQAADAADAERRRSGNDPDDTGCAR</sequence>
<keyword evidence="3" id="KW-1185">Reference proteome</keyword>
<dbReference type="HOGENOM" id="CLU_2048252_0_0_5"/>
<dbReference type="KEGG" id="stax:MC45_00205"/>